<dbReference type="OrthoDB" id="10678615at2759"/>
<feature type="coiled-coil region" evidence="1">
    <location>
        <begin position="333"/>
        <end position="385"/>
    </location>
</feature>
<dbReference type="AlphaFoldDB" id="A0A6A5BX74"/>
<comment type="caution">
    <text evidence="3">The sequence shown here is derived from an EMBL/GenBank/DDBJ whole genome shotgun (WGS) entry which is preliminary data.</text>
</comment>
<feature type="compositionally biased region" description="Polar residues" evidence="2">
    <location>
        <begin position="298"/>
        <end position="308"/>
    </location>
</feature>
<dbReference type="EMBL" id="VFQX01000033">
    <property type="protein sequence ID" value="KAF0977945.1"/>
    <property type="molecule type" value="Genomic_DNA"/>
</dbReference>
<keyword evidence="4" id="KW-1185">Reference proteome</keyword>
<feature type="region of interest" description="Disordered" evidence="2">
    <location>
        <begin position="179"/>
        <end position="308"/>
    </location>
</feature>
<feature type="compositionally biased region" description="Low complexity" evidence="2">
    <location>
        <begin position="32"/>
        <end position="58"/>
    </location>
</feature>
<keyword evidence="1" id="KW-0175">Coiled coil</keyword>
<feature type="compositionally biased region" description="Low complexity" evidence="2">
    <location>
        <begin position="430"/>
        <end position="447"/>
    </location>
</feature>
<organism evidence="3 4">
    <name type="scientific">Naegleria fowleri</name>
    <name type="common">Brain eating amoeba</name>
    <dbReference type="NCBI Taxonomy" id="5763"/>
    <lineage>
        <taxon>Eukaryota</taxon>
        <taxon>Discoba</taxon>
        <taxon>Heterolobosea</taxon>
        <taxon>Tetramitia</taxon>
        <taxon>Eutetramitia</taxon>
        <taxon>Vahlkampfiidae</taxon>
        <taxon>Naegleria</taxon>
    </lineage>
</organism>
<dbReference type="GeneID" id="68110485"/>
<dbReference type="VEuPathDB" id="AmoebaDB:NF0039640"/>
<proteinExistence type="predicted"/>
<feature type="compositionally biased region" description="Low complexity" evidence="2">
    <location>
        <begin position="190"/>
        <end position="211"/>
    </location>
</feature>
<name>A0A6A5BX74_NAEFO</name>
<sequence>MISTSPNNKFSGFRPGSVSSSSSSDQATGTESYSSSSFQKSPFIVSSSSSPSSFINNQQPPPPPFGNGRSASFHQVFPSTFSTQRCGGGVNGTLTSNIMKYPQHTTPHGSQAQYYSNSSNNNTNNNNHQFMNSMDDSNLNHSHHNENVVVGQQPRNQLNNQWKSQPEMSSSTYQENYKNRTTFQPPLPPQQQRVPSRNDSSTRSSPSITASQPFPPQANTSMGPFGQQTTNQMPNQMHPSQPPFQGMQGSQLSSQNFMKNQSNNNSKPLPPQQSPPFTMNHSTQNGNAVPFEPPVVQGISQPSSQEPRGVVTNNFSHLSIPTQPTLLNGEQKYNDLTSAYEKEIENLKNYNNELRNFVDSEKNFIERLKTLIEKAEYQQANVAQRQMSQSYTPLESSFIQQTNNYPNYYNSSNQHYTSYDQQQYNNNSTSYYDQGNNYSYQGYQYQQ</sequence>
<feature type="compositionally biased region" description="Polar residues" evidence="2">
    <location>
        <begin position="217"/>
        <end position="239"/>
    </location>
</feature>
<feature type="compositionally biased region" description="Polar residues" evidence="2">
    <location>
        <begin position="97"/>
        <end position="115"/>
    </location>
</feature>
<feature type="compositionally biased region" description="Polar residues" evidence="2">
    <location>
        <begin position="247"/>
        <end position="267"/>
    </location>
</feature>
<dbReference type="VEuPathDB" id="AmoebaDB:NfTy_060120"/>
<feature type="compositionally biased region" description="Polar residues" evidence="2">
    <location>
        <begin position="275"/>
        <end position="287"/>
    </location>
</feature>
<evidence type="ECO:0000256" key="1">
    <source>
        <dbReference type="SAM" id="Coils"/>
    </source>
</evidence>
<evidence type="ECO:0000313" key="3">
    <source>
        <dbReference type="EMBL" id="KAF0977945.1"/>
    </source>
</evidence>
<feature type="region of interest" description="Disordered" evidence="2">
    <location>
        <begin position="424"/>
        <end position="447"/>
    </location>
</feature>
<protein>
    <submittedName>
        <fullName evidence="3">Uncharacterized protein</fullName>
    </submittedName>
</protein>
<accession>A0A6A5BX74</accession>
<reference evidence="3 4" key="1">
    <citation type="journal article" date="2019" name="Sci. Rep.">
        <title>Nanopore sequencing improves the draft genome of the human pathogenic amoeba Naegleria fowleri.</title>
        <authorList>
            <person name="Liechti N."/>
            <person name="Schurch N."/>
            <person name="Bruggmann R."/>
            <person name="Wittwer M."/>
        </authorList>
    </citation>
    <scope>NUCLEOTIDE SEQUENCE [LARGE SCALE GENOMIC DNA]</scope>
    <source>
        <strain evidence="3 4">ATCC 30894</strain>
    </source>
</reference>
<dbReference type="VEuPathDB" id="AmoebaDB:FDP41_003267"/>
<feature type="compositionally biased region" description="Polar residues" evidence="2">
    <location>
        <begin position="128"/>
        <end position="140"/>
    </location>
</feature>
<feature type="region of interest" description="Disordered" evidence="2">
    <location>
        <begin position="97"/>
        <end position="142"/>
    </location>
</feature>
<feature type="compositionally biased region" description="Low complexity" evidence="2">
    <location>
        <begin position="116"/>
        <end position="127"/>
    </location>
</feature>
<dbReference type="RefSeq" id="XP_044562658.1">
    <property type="nucleotide sequence ID" value="XM_044706552.1"/>
</dbReference>
<evidence type="ECO:0000256" key="2">
    <source>
        <dbReference type="SAM" id="MobiDB-lite"/>
    </source>
</evidence>
<feature type="region of interest" description="Disordered" evidence="2">
    <location>
        <begin position="1"/>
        <end position="73"/>
    </location>
</feature>
<dbReference type="Proteomes" id="UP000444721">
    <property type="component" value="Unassembled WGS sequence"/>
</dbReference>
<evidence type="ECO:0000313" key="4">
    <source>
        <dbReference type="Proteomes" id="UP000444721"/>
    </source>
</evidence>
<feature type="compositionally biased region" description="Polar residues" evidence="2">
    <location>
        <begin position="1"/>
        <end position="10"/>
    </location>
</feature>
<gene>
    <name evidence="3" type="ORF">FDP41_003267</name>
</gene>